<feature type="transmembrane region" description="Helical" evidence="8">
    <location>
        <begin position="226"/>
        <end position="246"/>
    </location>
</feature>
<feature type="transmembrane region" description="Helical" evidence="8">
    <location>
        <begin position="172"/>
        <end position="192"/>
    </location>
</feature>
<comment type="similarity">
    <text evidence="2 8">Belongs to the 4-toluene sulfonate uptake permease (TSUP) (TC 2.A.102) family.</text>
</comment>
<evidence type="ECO:0000256" key="2">
    <source>
        <dbReference type="ARBA" id="ARBA00009142"/>
    </source>
</evidence>
<keyword evidence="7 8" id="KW-0472">Membrane</keyword>
<evidence type="ECO:0000256" key="6">
    <source>
        <dbReference type="ARBA" id="ARBA00022989"/>
    </source>
</evidence>
<evidence type="ECO:0000256" key="5">
    <source>
        <dbReference type="ARBA" id="ARBA00022692"/>
    </source>
</evidence>
<dbReference type="GO" id="GO:0005886">
    <property type="term" value="C:plasma membrane"/>
    <property type="evidence" value="ECO:0007669"/>
    <property type="project" value="UniProtKB-SubCell"/>
</dbReference>
<keyword evidence="3" id="KW-0813">Transport</keyword>
<accession>A0A2G1QTB6</accession>
<reference evidence="9 10" key="1">
    <citation type="submission" date="2017-10" db="EMBL/GenBank/DDBJ databases">
        <title>Sedimentibacterium mangrovi gen. nov., sp. nov., a novel member of family Phyllobacteriacea isolated from mangrove sediment.</title>
        <authorList>
            <person name="Liao H."/>
            <person name="Tian Y."/>
        </authorList>
    </citation>
    <scope>NUCLEOTIDE SEQUENCE [LARGE SCALE GENOMIC DNA]</scope>
    <source>
        <strain evidence="9 10">X9-2-2</strain>
    </source>
</reference>
<proteinExistence type="inferred from homology"/>
<dbReference type="InterPro" id="IPR052017">
    <property type="entry name" value="TSUP"/>
</dbReference>
<protein>
    <recommendedName>
        <fullName evidence="8">Probable membrane transporter protein</fullName>
    </recommendedName>
</protein>
<keyword evidence="4 8" id="KW-1003">Cell membrane</keyword>
<dbReference type="InterPro" id="IPR002781">
    <property type="entry name" value="TM_pro_TauE-like"/>
</dbReference>
<evidence type="ECO:0000256" key="8">
    <source>
        <dbReference type="RuleBase" id="RU363041"/>
    </source>
</evidence>
<comment type="subcellular location">
    <subcellularLocation>
        <location evidence="1 8">Cell membrane</location>
        <topology evidence="1 8">Multi-pass membrane protein</topology>
    </subcellularLocation>
</comment>
<comment type="caution">
    <text evidence="9">The sequence shown here is derived from an EMBL/GenBank/DDBJ whole genome shotgun (WGS) entry which is preliminary data.</text>
</comment>
<feature type="transmembrane region" description="Helical" evidence="8">
    <location>
        <begin position="108"/>
        <end position="128"/>
    </location>
</feature>
<dbReference type="OrthoDB" id="5472127at2"/>
<feature type="transmembrane region" description="Helical" evidence="8">
    <location>
        <begin position="81"/>
        <end position="101"/>
    </location>
</feature>
<organism evidence="9 10">
    <name type="scientific">Zhengella mangrovi</name>
    <dbReference type="NCBI Taxonomy" id="1982044"/>
    <lineage>
        <taxon>Bacteria</taxon>
        <taxon>Pseudomonadati</taxon>
        <taxon>Pseudomonadota</taxon>
        <taxon>Alphaproteobacteria</taxon>
        <taxon>Hyphomicrobiales</taxon>
        <taxon>Notoacmeibacteraceae</taxon>
        <taxon>Zhengella</taxon>
    </lineage>
</organism>
<keyword evidence="5 8" id="KW-0812">Transmembrane</keyword>
<dbReference type="Pfam" id="PF01925">
    <property type="entry name" value="TauE"/>
    <property type="match status" value="1"/>
</dbReference>
<feature type="transmembrane region" description="Helical" evidence="8">
    <location>
        <begin position="198"/>
        <end position="219"/>
    </location>
</feature>
<evidence type="ECO:0000256" key="1">
    <source>
        <dbReference type="ARBA" id="ARBA00004651"/>
    </source>
</evidence>
<evidence type="ECO:0000256" key="3">
    <source>
        <dbReference type="ARBA" id="ARBA00022448"/>
    </source>
</evidence>
<dbReference type="EMBL" id="PDVP01000001">
    <property type="protein sequence ID" value="PHP68694.1"/>
    <property type="molecule type" value="Genomic_DNA"/>
</dbReference>
<evidence type="ECO:0000256" key="7">
    <source>
        <dbReference type="ARBA" id="ARBA00023136"/>
    </source>
</evidence>
<feature type="transmembrane region" description="Helical" evidence="8">
    <location>
        <begin position="12"/>
        <end position="39"/>
    </location>
</feature>
<sequence>MQDAFAHVAAAPWVAVAVVFIAMVAAVVQFGLGMGFGLTAAPLLALIDPQLVPVSTLYLGLATSAWTAFDERGAVVWPEVWTAAVGRLIGVVVATAVLVWISDRKAFSLVFGLMVGLAVLLSVAGWRLKFSRPSLVAMATVSGLMGTITSVGAPPLAIVYQDRPAGQARPTLAAFFAVGCALSLVGLHLSGWAGPRDLALALIMVPGMLAGWLVARLLAGRFDKRYRPALLTVAAVAAVILVLRGLA</sequence>
<keyword evidence="10" id="KW-1185">Reference proteome</keyword>
<dbReference type="RefSeq" id="WP_099303012.1">
    <property type="nucleotide sequence ID" value="NZ_PDVP01000001.1"/>
</dbReference>
<dbReference type="Proteomes" id="UP000221168">
    <property type="component" value="Unassembled WGS sequence"/>
</dbReference>
<feature type="transmembrane region" description="Helical" evidence="8">
    <location>
        <begin position="134"/>
        <end position="160"/>
    </location>
</feature>
<keyword evidence="6 8" id="KW-1133">Transmembrane helix</keyword>
<evidence type="ECO:0000313" key="9">
    <source>
        <dbReference type="EMBL" id="PHP68694.1"/>
    </source>
</evidence>
<evidence type="ECO:0000313" key="10">
    <source>
        <dbReference type="Proteomes" id="UP000221168"/>
    </source>
</evidence>
<gene>
    <name evidence="9" type="ORF">CSC94_01480</name>
</gene>
<evidence type="ECO:0000256" key="4">
    <source>
        <dbReference type="ARBA" id="ARBA00022475"/>
    </source>
</evidence>
<dbReference type="PANTHER" id="PTHR30269">
    <property type="entry name" value="TRANSMEMBRANE PROTEIN YFCA"/>
    <property type="match status" value="1"/>
</dbReference>
<dbReference type="AlphaFoldDB" id="A0A2G1QTB6"/>
<name>A0A2G1QTB6_9HYPH</name>
<dbReference type="PANTHER" id="PTHR30269:SF37">
    <property type="entry name" value="MEMBRANE TRANSPORTER PROTEIN"/>
    <property type="match status" value="1"/>
</dbReference>